<evidence type="ECO:0000313" key="2">
    <source>
        <dbReference type="EMBL" id="NDV43076.1"/>
    </source>
</evidence>
<dbReference type="Pfam" id="PF07929">
    <property type="entry name" value="PRiA4_ORF3"/>
    <property type="match status" value="1"/>
</dbReference>
<dbReference type="Gene3D" id="3.10.290.30">
    <property type="entry name" value="MM3350-like"/>
    <property type="match status" value="1"/>
</dbReference>
<dbReference type="AlphaFoldDB" id="A0A6I5KQN3"/>
<dbReference type="InterPro" id="IPR024047">
    <property type="entry name" value="MM3350-like_sf"/>
</dbReference>
<dbReference type="Proteomes" id="UP000468707">
    <property type="component" value="Unassembled WGS sequence"/>
</dbReference>
<dbReference type="EMBL" id="JAAAMI010000003">
    <property type="protein sequence ID" value="NDV43076.1"/>
    <property type="molecule type" value="Genomic_DNA"/>
</dbReference>
<feature type="domain" description="Plasmid pRiA4b Orf3-like" evidence="1">
    <location>
        <begin position="3"/>
        <end position="179"/>
    </location>
</feature>
<gene>
    <name evidence="2" type="ORF">GTK07_07015</name>
</gene>
<sequence length="203" mass="23925">MKKVFKFRIELEGTSPTIWREFLAPSDTTFYRFHHIIQIVMGWENYHLYEFTMDSYRIGQQFEEEGFNGPNEIIDSKTITIGEVLQAKGQKLEYLYDFGDYWQHSLTLEMIIDDLTIPFPICCAGALNCPPEDVGSIPGFYDFLKIMENPRHPEHKETKTWVNSKLVAIDGRYDPQKIPLERVNYVLLNLDNYIKDWEKEANQ</sequence>
<reference evidence="2 3" key="1">
    <citation type="submission" date="2020-01" db="EMBL/GenBank/DDBJ databases">
        <title>Muricauda sediminis sp.nov. 40Bstr401.</title>
        <authorList>
            <person name="Xue Z."/>
            <person name="Zhu S."/>
            <person name="Ren N."/>
            <person name="Chen T."/>
            <person name="Chen X."/>
            <person name="Chen J."/>
            <person name="Yang J."/>
        </authorList>
    </citation>
    <scope>NUCLEOTIDE SEQUENCE [LARGE SCALE GENOMIC DNA]</scope>
    <source>
        <strain evidence="2 3">40Bstr401</strain>
    </source>
</reference>
<organism evidence="2 3">
    <name type="scientific">Flagellimonas sediminis</name>
    <dbReference type="NCBI Taxonomy" id="2696468"/>
    <lineage>
        <taxon>Bacteria</taxon>
        <taxon>Pseudomonadati</taxon>
        <taxon>Bacteroidota</taxon>
        <taxon>Flavobacteriia</taxon>
        <taxon>Flavobacteriales</taxon>
        <taxon>Flavobacteriaceae</taxon>
        <taxon>Flagellimonas</taxon>
    </lineage>
</organism>
<dbReference type="InterPro" id="IPR012912">
    <property type="entry name" value="Plasmid_pRiA4b_Orf3-like"/>
</dbReference>
<evidence type="ECO:0000259" key="1">
    <source>
        <dbReference type="Pfam" id="PF07929"/>
    </source>
</evidence>
<dbReference type="PANTHER" id="PTHR41878">
    <property type="entry name" value="LEXA REPRESSOR-RELATED"/>
    <property type="match status" value="1"/>
</dbReference>
<proteinExistence type="predicted"/>
<protein>
    <submittedName>
        <fullName evidence="2">Plasmid pRiA4b ORF-3 family protein</fullName>
    </submittedName>
</protein>
<dbReference type="PANTHER" id="PTHR41878:SF1">
    <property type="entry name" value="TNPR PROTEIN"/>
    <property type="match status" value="1"/>
</dbReference>
<comment type="caution">
    <text evidence="2">The sequence shown here is derived from an EMBL/GenBank/DDBJ whole genome shotgun (WGS) entry which is preliminary data.</text>
</comment>
<accession>A0A6I5KQN3</accession>
<dbReference type="SUPFAM" id="SSF159941">
    <property type="entry name" value="MM3350-like"/>
    <property type="match status" value="1"/>
</dbReference>
<keyword evidence="3" id="KW-1185">Reference proteome</keyword>
<dbReference type="RefSeq" id="WP_163634490.1">
    <property type="nucleotide sequence ID" value="NZ_JAAAMI010000003.1"/>
</dbReference>
<name>A0A6I5KQN3_9FLAO</name>
<evidence type="ECO:0000313" key="3">
    <source>
        <dbReference type="Proteomes" id="UP000468707"/>
    </source>
</evidence>